<dbReference type="Proteomes" id="UP001497392">
    <property type="component" value="Unassembled WGS sequence"/>
</dbReference>
<protein>
    <submittedName>
        <fullName evidence="1">G6648 protein</fullName>
    </submittedName>
</protein>
<organism evidence="1 2">
    <name type="scientific">Coccomyxa viridis</name>
    <dbReference type="NCBI Taxonomy" id="1274662"/>
    <lineage>
        <taxon>Eukaryota</taxon>
        <taxon>Viridiplantae</taxon>
        <taxon>Chlorophyta</taxon>
        <taxon>core chlorophytes</taxon>
        <taxon>Trebouxiophyceae</taxon>
        <taxon>Trebouxiophyceae incertae sedis</taxon>
        <taxon>Coccomyxaceae</taxon>
        <taxon>Coccomyxa</taxon>
    </lineage>
</organism>
<dbReference type="EMBL" id="CAXHTA020000010">
    <property type="protein sequence ID" value="CAL5224028.1"/>
    <property type="molecule type" value="Genomic_DNA"/>
</dbReference>
<proteinExistence type="predicted"/>
<gene>
    <name evidence="1" type="primary">g6648</name>
    <name evidence="1" type="ORF">VP750_LOCUS5687</name>
</gene>
<keyword evidence="2" id="KW-1185">Reference proteome</keyword>
<comment type="caution">
    <text evidence="1">The sequence shown here is derived from an EMBL/GenBank/DDBJ whole genome shotgun (WGS) entry which is preliminary data.</text>
</comment>
<reference evidence="1 2" key="1">
    <citation type="submission" date="2024-06" db="EMBL/GenBank/DDBJ databases">
        <authorList>
            <person name="Kraege A."/>
            <person name="Thomma B."/>
        </authorList>
    </citation>
    <scope>NUCLEOTIDE SEQUENCE [LARGE SCALE GENOMIC DNA]</scope>
</reference>
<name>A0ABP1FVW4_9CHLO</name>
<accession>A0ABP1FVW4</accession>
<evidence type="ECO:0000313" key="1">
    <source>
        <dbReference type="EMBL" id="CAL5224028.1"/>
    </source>
</evidence>
<evidence type="ECO:0000313" key="2">
    <source>
        <dbReference type="Proteomes" id="UP001497392"/>
    </source>
</evidence>
<sequence length="268" mass="30005">MIEYWRKYGINVHQTLLASVGDHNLRVTQWTTVPAVPEPSPEAIIKFEFHGQALELRSVVADARARIHKHKTEHATMGLTILDLGVINSEHFPFNVTGCRDLTTKIVRGLIFAPSITLLAKEVIRRIYSNGQRCYNGLHLRIEADALSAWAWEDSSQQVLWDGYIDGMKRAAFNSDTDVYIASGLDPSTKSFQETSARLQKAGLCRNILTKETFLPRIILAGLHSEQKALLDMVGMTRTLHFVSRFVPGSTLARTPHRRSNTQSAALA</sequence>